<dbReference type="Pfam" id="PF00071">
    <property type="entry name" value="Ras"/>
    <property type="match status" value="1"/>
</dbReference>
<dbReference type="InterPro" id="IPR003578">
    <property type="entry name" value="Small_GTPase_Rho"/>
</dbReference>
<keyword evidence="2" id="KW-0342">GTP-binding</keyword>
<dbReference type="RefSeq" id="XP_064673436.1">
    <property type="nucleotide sequence ID" value="XM_064818493.1"/>
</dbReference>
<evidence type="ECO:0000256" key="2">
    <source>
        <dbReference type="ARBA" id="ARBA00023134"/>
    </source>
</evidence>
<dbReference type="InterPro" id="IPR001806">
    <property type="entry name" value="Small_GTPase"/>
</dbReference>
<dbReference type="PRINTS" id="PR00449">
    <property type="entry name" value="RASTRNSFRMNG"/>
</dbReference>
<protein>
    <submittedName>
        <fullName evidence="4">P-loop containing nucleoside triphosphate hydrolase protein</fullName>
    </submittedName>
</protein>
<dbReference type="EMBL" id="MU853334">
    <property type="protein sequence ID" value="KAK4115866.1"/>
    <property type="molecule type" value="Genomic_DNA"/>
</dbReference>
<evidence type="ECO:0000313" key="4">
    <source>
        <dbReference type="EMBL" id="KAK4115866.1"/>
    </source>
</evidence>
<feature type="compositionally biased region" description="Basic and acidic residues" evidence="3">
    <location>
        <begin position="123"/>
        <end position="154"/>
    </location>
</feature>
<gene>
    <name evidence="4" type="ORF">N656DRAFT_826987</name>
</gene>
<dbReference type="GeneID" id="89942619"/>
<dbReference type="GO" id="GO:0007264">
    <property type="term" value="P:small GTPase-mediated signal transduction"/>
    <property type="evidence" value="ECO:0007669"/>
    <property type="project" value="InterPro"/>
</dbReference>
<evidence type="ECO:0000256" key="3">
    <source>
        <dbReference type="SAM" id="MobiDB-lite"/>
    </source>
</evidence>
<feature type="region of interest" description="Disordered" evidence="3">
    <location>
        <begin position="101"/>
        <end position="178"/>
    </location>
</feature>
<dbReference type="InterPro" id="IPR027417">
    <property type="entry name" value="P-loop_NTPase"/>
</dbReference>
<accession>A0AAN6YVS0</accession>
<keyword evidence="1" id="KW-0547">Nucleotide-binding</keyword>
<dbReference type="Proteomes" id="UP001302812">
    <property type="component" value="Unassembled WGS sequence"/>
</dbReference>
<dbReference type="PANTHER" id="PTHR24072">
    <property type="entry name" value="RHO FAMILY GTPASE"/>
    <property type="match status" value="1"/>
</dbReference>
<evidence type="ECO:0000313" key="5">
    <source>
        <dbReference type="Proteomes" id="UP001302812"/>
    </source>
</evidence>
<dbReference type="SUPFAM" id="SSF52540">
    <property type="entry name" value="P-loop containing nucleoside triphosphate hydrolases"/>
    <property type="match status" value="1"/>
</dbReference>
<reference evidence="4" key="2">
    <citation type="submission" date="2023-05" db="EMBL/GenBank/DDBJ databases">
        <authorList>
            <consortium name="Lawrence Berkeley National Laboratory"/>
            <person name="Steindorff A."/>
            <person name="Hensen N."/>
            <person name="Bonometti L."/>
            <person name="Westerberg I."/>
            <person name="Brannstrom I.O."/>
            <person name="Guillou S."/>
            <person name="Cros-Aarteil S."/>
            <person name="Calhoun S."/>
            <person name="Haridas S."/>
            <person name="Kuo A."/>
            <person name="Mondo S."/>
            <person name="Pangilinan J."/>
            <person name="Riley R."/>
            <person name="Labutti K."/>
            <person name="Andreopoulos B."/>
            <person name="Lipzen A."/>
            <person name="Chen C."/>
            <person name="Yanf M."/>
            <person name="Daum C."/>
            <person name="Ng V."/>
            <person name="Clum A."/>
            <person name="Ohm R."/>
            <person name="Martin F."/>
            <person name="Silar P."/>
            <person name="Natvig D."/>
            <person name="Lalanne C."/>
            <person name="Gautier V."/>
            <person name="Ament-Velasquez S.L."/>
            <person name="Kruys A."/>
            <person name="Hutchinson M.I."/>
            <person name="Powell A.J."/>
            <person name="Barry K."/>
            <person name="Miller A.N."/>
            <person name="Grigoriev I.V."/>
            <person name="Debuchy R."/>
            <person name="Gladieux P."/>
            <person name="Thoren M.H."/>
            <person name="Johannesson H."/>
        </authorList>
    </citation>
    <scope>NUCLEOTIDE SEQUENCE</scope>
    <source>
        <strain evidence="4">CBS 508.74</strain>
    </source>
</reference>
<dbReference type="GO" id="GO:0003924">
    <property type="term" value="F:GTPase activity"/>
    <property type="evidence" value="ECO:0007669"/>
    <property type="project" value="InterPro"/>
</dbReference>
<dbReference type="AlphaFoldDB" id="A0AAN6YVS0"/>
<dbReference type="SMART" id="SM00174">
    <property type="entry name" value="RHO"/>
    <property type="match status" value="1"/>
</dbReference>
<proteinExistence type="predicted"/>
<organism evidence="4 5">
    <name type="scientific">Canariomyces notabilis</name>
    <dbReference type="NCBI Taxonomy" id="2074819"/>
    <lineage>
        <taxon>Eukaryota</taxon>
        <taxon>Fungi</taxon>
        <taxon>Dikarya</taxon>
        <taxon>Ascomycota</taxon>
        <taxon>Pezizomycotina</taxon>
        <taxon>Sordariomycetes</taxon>
        <taxon>Sordariomycetidae</taxon>
        <taxon>Sordariales</taxon>
        <taxon>Chaetomiaceae</taxon>
        <taxon>Canariomyces</taxon>
    </lineage>
</organism>
<dbReference type="GO" id="GO:0005525">
    <property type="term" value="F:GTP binding"/>
    <property type="evidence" value="ECO:0007669"/>
    <property type="project" value="UniProtKB-KW"/>
</dbReference>
<name>A0AAN6YVS0_9PEZI</name>
<sequence length="463" mass="50260">MEDLDAPSGNSFVGSDEGISARAWARNPNSAASHQLPFPIPERRHGLLPTTDARRRLPKRGPRSNRLYGQAYIARDRHVNYAPTERFDDWLDNVANLSLDRHGDTAPAPAPSPAVVTQAGSNEGKDGKDEAREPLAAKVFEKNGDDNMKRKCPSEDNDDDTVMDSNRPPPPKRSRISNTLRRTVHRIGSATHLSSRISSVADHDAPWSAAASSVTRRAAALAQSLRSRTGALSRTGFTGAPPGSERTVKICLVGDSGAGKTAFVNYLVNGSYTETEPSTFPNIRTVQSATDNGTVVNTEVWDLPGSIADQHSSPLVSNFFHAAIICFSVEDVANVDTIFDTWAPKLHATLNDRVVMLLALKRDLRRDFPVLDLAFLPSKESVSYSTGSQAAVTLHAGAYCECSAKEGDNVQGAWDEFINHLVASLEEHEQNRAKRSRDEKVKGAVTSTLDKVGLGRLGRRFGG</sequence>
<dbReference type="SMART" id="SM00175">
    <property type="entry name" value="RAB"/>
    <property type="match status" value="1"/>
</dbReference>
<reference evidence="4" key="1">
    <citation type="journal article" date="2023" name="Mol. Phylogenet. Evol.">
        <title>Genome-scale phylogeny and comparative genomics of the fungal order Sordariales.</title>
        <authorList>
            <person name="Hensen N."/>
            <person name="Bonometti L."/>
            <person name="Westerberg I."/>
            <person name="Brannstrom I.O."/>
            <person name="Guillou S."/>
            <person name="Cros-Aarteil S."/>
            <person name="Calhoun S."/>
            <person name="Haridas S."/>
            <person name="Kuo A."/>
            <person name="Mondo S."/>
            <person name="Pangilinan J."/>
            <person name="Riley R."/>
            <person name="LaButti K."/>
            <person name="Andreopoulos B."/>
            <person name="Lipzen A."/>
            <person name="Chen C."/>
            <person name="Yan M."/>
            <person name="Daum C."/>
            <person name="Ng V."/>
            <person name="Clum A."/>
            <person name="Steindorff A."/>
            <person name="Ohm R.A."/>
            <person name="Martin F."/>
            <person name="Silar P."/>
            <person name="Natvig D.O."/>
            <person name="Lalanne C."/>
            <person name="Gautier V."/>
            <person name="Ament-Velasquez S.L."/>
            <person name="Kruys A."/>
            <person name="Hutchinson M.I."/>
            <person name="Powell A.J."/>
            <person name="Barry K."/>
            <person name="Miller A.N."/>
            <person name="Grigoriev I.V."/>
            <person name="Debuchy R."/>
            <person name="Gladieux P."/>
            <person name="Hiltunen Thoren M."/>
            <person name="Johannesson H."/>
        </authorList>
    </citation>
    <scope>NUCLEOTIDE SEQUENCE</scope>
    <source>
        <strain evidence="4">CBS 508.74</strain>
    </source>
</reference>
<feature type="region of interest" description="Disordered" evidence="3">
    <location>
        <begin position="24"/>
        <end position="46"/>
    </location>
</feature>
<evidence type="ECO:0000256" key="1">
    <source>
        <dbReference type="ARBA" id="ARBA00022741"/>
    </source>
</evidence>
<dbReference type="Gene3D" id="3.40.50.300">
    <property type="entry name" value="P-loop containing nucleotide triphosphate hydrolases"/>
    <property type="match status" value="1"/>
</dbReference>
<comment type="caution">
    <text evidence="4">The sequence shown here is derived from an EMBL/GenBank/DDBJ whole genome shotgun (WGS) entry which is preliminary data.</text>
</comment>
<keyword evidence="5" id="KW-1185">Reference proteome</keyword>
<keyword evidence="4" id="KW-0378">Hydrolase</keyword>